<dbReference type="Pfam" id="PF04982">
    <property type="entry name" value="TM_HPP"/>
    <property type="match status" value="1"/>
</dbReference>
<dbReference type="InterPro" id="IPR058581">
    <property type="entry name" value="TM_HPP"/>
</dbReference>
<sequence>MSAYSFDHWQQYYLAEWPAWASRWLGYRATPPPKRPEYIIWLWSFIGAFCGISLIQAVFEQAQYFIDRGVPPIIASYGATAVLIYGAIDAPLAQPRALFGGHFIGGLTGVCITKLFHLLPTEQRFQDLVWLAGSLSCALSVVFMQMTATTHPPAGATALLAAVNPEIRDLGWYYLPVILLTSTLALVVAILVNNIQRRYPVFWFQPAVSIPAPVAPDLGGPETDSIQDDSERNATKVNSADHIKMKGEVRYLMSARLIVHNVLKTSASTNVMTSAAKPLVRLLCRPPSHPTYHCPFAYECHPVYATFAPLMSDPTNIPNYPGLARSAVVNPIREDY</sequence>
<feature type="transmembrane region" description="Helical" evidence="2">
    <location>
        <begin position="70"/>
        <end position="88"/>
    </location>
</feature>
<organism evidence="4 5">
    <name type="scientific">Hypsizygus marmoreus</name>
    <name type="common">White beech mushroom</name>
    <name type="synonym">Agaricus marmoreus</name>
    <dbReference type="NCBI Taxonomy" id="39966"/>
    <lineage>
        <taxon>Eukaryota</taxon>
        <taxon>Fungi</taxon>
        <taxon>Dikarya</taxon>
        <taxon>Basidiomycota</taxon>
        <taxon>Agaricomycotina</taxon>
        <taxon>Agaricomycetes</taxon>
        <taxon>Agaricomycetidae</taxon>
        <taxon>Agaricales</taxon>
        <taxon>Tricholomatineae</taxon>
        <taxon>Lyophyllaceae</taxon>
        <taxon>Hypsizygus</taxon>
    </lineage>
</organism>
<comment type="caution">
    <text evidence="4">The sequence shown here is derived from an EMBL/GenBank/DDBJ whole genome shotgun (WGS) entry which is preliminary data.</text>
</comment>
<keyword evidence="2" id="KW-0472">Membrane</keyword>
<dbReference type="InterPro" id="IPR007065">
    <property type="entry name" value="HPP"/>
</dbReference>
<reference evidence="4" key="1">
    <citation type="submission" date="2018-04" db="EMBL/GenBank/DDBJ databases">
        <title>Whole genome sequencing of Hypsizygus marmoreus.</title>
        <authorList>
            <person name="Choi I.-G."/>
            <person name="Min B."/>
            <person name="Kim J.-G."/>
            <person name="Kim S."/>
            <person name="Oh Y.-L."/>
            <person name="Kong W.-S."/>
            <person name="Park H."/>
            <person name="Jeong J."/>
            <person name="Song E.-S."/>
        </authorList>
    </citation>
    <scope>NUCLEOTIDE SEQUENCE [LARGE SCALE GENOMIC DNA]</scope>
    <source>
        <strain evidence="4">51987-8</strain>
    </source>
</reference>
<gene>
    <name evidence="4" type="ORF">Hypma_004572</name>
</gene>
<feature type="transmembrane region" description="Helical" evidence="2">
    <location>
        <begin position="171"/>
        <end position="192"/>
    </location>
</feature>
<keyword evidence="2" id="KW-1133">Transmembrane helix</keyword>
<feature type="region of interest" description="Disordered" evidence="1">
    <location>
        <begin position="215"/>
        <end position="236"/>
    </location>
</feature>
<feature type="transmembrane region" description="Helical" evidence="2">
    <location>
        <begin position="38"/>
        <end position="58"/>
    </location>
</feature>
<evidence type="ECO:0000259" key="3">
    <source>
        <dbReference type="Pfam" id="PF04982"/>
    </source>
</evidence>
<dbReference type="AlphaFoldDB" id="A0A369JXR9"/>
<evidence type="ECO:0000313" key="4">
    <source>
        <dbReference type="EMBL" id="RDB27131.1"/>
    </source>
</evidence>
<dbReference type="InParanoid" id="A0A369JXR9"/>
<feature type="transmembrane region" description="Helical" evidence="2">
    <location>
        <begin position="94"/>
        <end position="116"/>
    </location>
</feature>
<feature type="domain" description="HPP transmembrane region" evidence="3">
    <location>
        <begin position="34"/>
        <end position="200"/>
    </location>
</feature>
<dbReference type="EMBL" id="LUEZ02000018">
    <property type="protein sequence ID" value="RDB27131.1"/>
    <property type="molecule type" value="Genomic_DNA"/>
</dbReference>
<name>A0A369JXR9_HYPMA</name>
<dbReference type="PANTHER" id="PTHR33741">
    <property type="entry name" value="TRANSMEMBRANE PROTEIN DDB_G0269096-RELATED"/>
    <property type="match status" value="1"/>
</dbReference>
<protein>
    <recommendedName>
        <fullName evidence="3">HPP transmembrane region domain-containing protein</fullName>
    </recommendedName>
</protein>
<keyword evidence="2" id="KW-0812">Transmembrane</keyword>
<dbReference type="STRING" id="39966.A0A369JXR9"/>
<evidence type="ECO:0000313" key="5">
    <source>
        <dbReference type="Proteomes" id="UP000076154"/>
    </source>
</evidence>
<dbReference type="Proteomes" id="UP000076154">
    <property type="component" value="Unassembled WGS sequence"/>
</dbReference>
<dbReference type="PANTHER" id="PTHR33741:SF5">
    <property type="entry name" value="TRANSMEMBRANE PROTEIN DDB_G0269096-RELATED"/>
    <property type="match status" value="1"/>
</dbReference>
<dbReference type="OrthoDB" id="2016548at2759"/>
<proteinExistence type="predicted"/>
<evidence type="ECO:0000256" key="2">
    <source>
        <dbReference type="SAM" id="Phobius"/>
    </source>
</evidence>
<accession>A0A369JXR9</accession>
<keyword evidence="5" id="KW-1185">Reference proteome</keyword>
<evidence type="ECO:0000256" key="1">
    <source>
        <dbReference type="SAM" id="MobiDB-lite"/>
    </source>
</evidence>
<feature type="transmembrane region" description="Helical" evidence="2">
    <location>
        <begin position="128"/>
        <end position="151"/>
    </location>
</feature>